<dbReference type="PANTHER" id="PTHR34223:SF51">
    <property type="entry name" value="OS06G0556300 PROTEIN"/>
    <property type="match status" value="1"/>
</dbReference>
<comment type="caution">
    <text evidence="3">The sequence shown here is derived from an EMBL/GenBank/DDBJ whole genome shotgun (WGS) entry which is preliminary data.</text>
</comment>
<dbReference type="Pfam" id="PF00646">
    <property type="entry name" value="F-box"/>
    <property type="match status" value="1"/>
</dbReference>
<evidence type="ECO:0000313" key="3">
    <source>
        <dbReference type="EMBL" id="PWA40742.1"/>
    </source>
</evidence>
<dbReference type="SUPFAM" id="SSF81383">
    <property type="entry name" value="F-box domain"/>
    <property type="match status" value="1"/>
</dbReference>
<dbReference type="STRING" id="35608.A0A2U1KVI1"/>
<dbReference type="Gene3D" id="3.80.10.10">
    <property type="entry name" value="Ribonuclease Inhibitor"/>
    <property type="match status" value="1"/>
</dbReference>
<organism evidence="3 4">
    <name type="scientific">Artemisia annua</name>
    <name type="common">Sweet wormwood</name>
    <dbReference type="NCBI Taxonomy" id="35608"/>
    <lineage>
        <taxon>Eukaryota</taxon>
        <taxon>Viridiplantae</taxon>
        <taxon>Streptophyta</taxon>
        <taxon>Embryophyta</taxon>
        <taxon>Tracheophyta</taxon>
        <taxon>Spermatophyta</taxon>
        <taxon>Magnoliopsida</taxon>
        <taxon>eudicotyledons</taxon>
        <taxon>Gunneridae</taxon>
        <taxon>Pentapetalae</taxon>
        <taxon>asterids</taxon>
        <taxon>campanulids</taxon>
        <taxon>Asterales</taxon>
        <taxon>Asteraceae</taxon>
        <taxon>Asteroideae</taxon>
        <taxon>Anthemideae</taxon>
        <taxon>Artemisiinae</taxon>
        <taxon>Artemisia</taxon>
    </lineage>
</organism>
<dbReference type="OrthoDB" id="594804at2759"/>
<keyword evidence="4" id="KW-1185">Reference proteome</keyword>
<dbReference type="InterPro" id="IPR053197">
    <property type="entry name" value="F-box_SCFL_complex_component"/>
</dbReference>
<dbReference type="PANTHER" id="PTHR34223">
    <property type="entry name" value="OS11G0201299 PROTEIN"/>
    <property type="match status" value="1"/>
</dbReference>
<evidence type="ECO:0000259" key="1">
    <source>
        <dbReference type="Pfam" id="PF00646"/>
    </source>
</evidence>
<dbReference type="Proteomes" id="UP000245207">
    <property type="component" value="Unassembled WGS sequence"/>
</dbReference>
<dbReference type="AlphaFoldDB" id="A0A2U1KVI1"/>
<accession>A0A2U1KVI1</accession>
<dbReference type="Pfam" id="PF23622">
    <property type="entry name" value="LRR_At1g61320_AtMIF1"/>
    <property type="match status" value="1"/>
</dbReference>
<dbReference type="InterPro" id="IPR055357">
    <property type="entry name" value="LRR_At1g61320_AtMIF1"/>
</dbReference>
<evidence type="ECO:0000259" key="2">
    <source>
        <dbReference type="Pfam" id="PF23622"/>
    </source>
</evidence>
<dbReference type="SUPFAM" id="SSF52047">
    <property type="entry name" value="RNI-like"/>
    <property type="match status" value="1"/>
</dbReference>
<dbReference type="InterPro" id="IPR032675">
    <property type="entry name" value="LRR_dom_sf"/>
</dbReference>
<feature type="domain" description="F-box" evidence="1">
    <location>
        <begin position="12"/>
        <end position="53"/>
    </location>
</feature>
<sequence length="423" mass="49015">MASNLENDVDFISNMPDLVLQLILQSLPNTEEVVRTSILSTRWRYLWTSIPLFPSLNIDCDRVLNPSMTHQRAKKLEDFVSWALANETVDLDSFRLSCAAYFDMPMVWRWVNDAVTRKVKRLDLMVCTRDKDKRNMRAIVLPHCLVTSESLESLRLYIFTIVDALTLLKMCTLLQELCLINCIGYSVLEISHLKLKTLIIHDRSRQRFSIGLVVSCPELVFFECAGLRIRDPFILKKVESLKTAVILPQCEFDRQYFCKIFARISHVESLSLDCSSIRYASDLEGNFPKSFPNLKTLELTTTFETYDMKLLIRILTCSPNLESIHLIIHKVCYGSEYRESDRVETMRILSPCLKRVEFLAFETDKSRLEIAQLLLEHRNALEKMVFSWCNEVDYHEKSTGTLNEVSKFHKASSSVKLVNLLKK</sequence>
<gene>
    <name evidence="3" type="ORF">CTI12_AA562540</name>
</gene>
<dbReference type="InterPro" id="IPR001810">
    <property type="entry name" value="F-box_dom"/>
</dbReference>
<reference evidence="3 4" key="1">
    <citation type="journal article" date="2018" name="Mol. Plant">
        <title>The genome of Artemisia annua provides insight into the evolution of Asteraceae family and artemisinin biosynthesis.</title>
        <authorList>
            <person name="Shen Q."/>
            <person name="Zhang L."/>
            <person name="Liao Z."/>
            <person name="Wang S."/>
            <person name="Yan T."/>
            <person name="Shi P."/>
            <person name="Liu M."/>
            <person name="Fu X."/>
            <person name="Pan Q."/>
            <person name="Wang Y."/>
            <person name="Lv Z."/>
            <person name="Lu X."/>
            <person name="Zhang F."/>
            <person name="Jiang W."/>
            <person name="Ma Y."/>
            <person name="Chen M."/>
            <person name="Hao X."/>
            <person name="Li L."/>
            <person name="Tang Y."/>
            <person name="Lv G."/>
            <person name="Zhou Y."/>
            <person name="Sun X."/>
            <person name="Brodelius P.E."/>
            <person name="Rose J.K.C."/>
            <person name="Tang K."/>
        </authorList>
    </citation>
    <scope>NUCLEOTIDE SEQUENCE [LARGE SCALE GENOMIC DNA]</scope>
    <source>
        <strain evidence="4">cv. Huhao1</strain>
        <tissue evidence="3">Leaf</tissue>
    </source>
</reference>
<proteinExistence type="predicted"/>
<feature type="domain" description="At1g61320/AtMIF1 LRR" evidence="2">
    <location>
        <begin position="103"/>
        <end position="393"/>
    </location>
</feature>
<evidence type="ECO:0000313" key="4">
    <source>
        <dbReference type="Proteomes" id="UP000245207"/>
    </source>
</evidence>
<name>A0A2U1KVI1_ARTAN</name>
<protein>
    <submittedName>
        <fullName evidence="3">F-box domain, FBD domain, Leucine-rich repeat domain, L domain-like protein</fullName>
    </submittedName>
</protein>
<dbReference type="EMBL" id="PKPP01013574">
    <property type="protein sequence ID" value="PWA40742.1"/>
    <property type="molecule type" value="Genomic_DNA"/>
</dbReference>
<dbReference type="InterPro" id="IPR036047">
    <property type="entry name" value="F-box-like_dom_sf"/>
</dbReference>